<name>A0A6G0QJN5_9STRA</name>
<comment type="caution">
    <text evidence="2">The sequence shown here is derived from an EMBL/GenBank/DDBJ whole genome shotgun (WGS) entry which is preliminary data.</text>
</comment>
<protein>
    <submittedName>
        <fullName evidence="2">Uncharacterized protein</fullName>
    </submittedName>
</protein>
<reference evidence="2 3" key="1">
    <citation type="submission" date="2018-09" db="EMBL/GenBank/DDBJ databases">
        <title>Genomic investigation of the strawberry pathogen Phytophthora fragariae indicates pathogenicity is determined by transcriptional variation in three key races.</title>
        <authorList>
            <person name="Adams T.M."/>
            <person name="Armitage A.D."/>
            <person name="Sobczyk M.K."/>
            <person name="Bates H.J."/>
            <person name="Dunwell J.M."/>
            <person name="Nellist C.F."/>
            <person name="Harrison R.J."/>
        </authorList>
    </citation>
    <scope>NUCLEOTIDE SEQUENCE [LARGE SCALE GENOMIC DNA]</scope>
    <source>
        <strain evidence="2 3">NOV-77</strain>
    </source>
</reference>
<feature type="compositionally biased region" description="Gly residues" evidence="1">
    <location>
        <begin position="16"/>
        <end position="26"/>
    </location>
</feature>
<feature type="non-terminal residue" evidence="2">
    <location>
        <position position="26"/>
    </location>
</feature>
<evidence type="ECO:0000313" key="3">
    <source>
        <dbReference type="Proteomes" id="UP000486351"/>
    </source>
</evidence>
<evidence type="ECO:0000256" key="1">
    <source>
        <dbReference type="SAM" id="MobiDB-lite"/>
    </source>
</evidence>
<dbReference type="EMBL" id="QXFY01002928">
    <property type="protein sequence ID" value="KAE9290630.1"/>
    <property type="molecule type" value="Genomic_DNA"/>
</dbReference>
<accession>A0A6G0QJN5</accession>
<gene>
    <name evidence="2" type="ORF">PF008_g25540</name>
</gene>
<proteinExistence type="predicted"/>
<organism evidence="2 3">
    <name type="scientific">Phytophthora fragariae</name>
    <dbReference type="NCBI Taxonomy" id="53985"/>
    <lineage>
        <taxon>Eukaryota</taxon>
        <taxon>Sar</taxon>
        <taxon>Stramenopiles</taxon>
        <taxon>Oomycota</taxon>
        <taxon>Peronosporomycetes</taxon>
        <taxon>Peronosporales</taxon>
        <taxon>Peronosporaceae</taxon>
        <taxon>Phytophthora</taxon>
    </lineage>
</organism>
<dbReference type="Proteomes" id="UP000486351">
    <property type="component" value="Unassembled WGS sequence"/>
</dbReference>
<evidence type="ECO:0000313" key="2">
    <source>
        <dbReference type="EMBL" id="KAE9290630.1"/>
    </source>
</evidence>
<sequence>MEVPASAKPLEDNNSGPGGSGAIVYR</sequence>
<feature type="region of interest" description="Disordered" evidence="1">
    <location>
        <begin position="1"/>
        <end position="26"/>
    </location>
</feature>
<dbReference type="AlphaFoldDB" id="A0A6G0QJN5"/>